<dbReference type="InterPro" id="IPR006001">
    <property type="entry name" value="Therm_gnt_kin"/>
</dbReference>
<protein>
    <recommendedName>
        <fullName evidence="3 10">Gluconokinase</fullName>
        <ecNumber evidence="3 10">2.7.1.12</ecNumber>
    </recommendedName>
</protein>
<evidence type="ECO:0000256" key="6">
    <source>
        <dbReference type="ARBA" id="ARBA00022777"/>
    </source>
</evidence>
<dbReference type="EC" id="2.7.1.12" evidence="3 10"/>
<evidence type="ECO:0000313" key="11">
    <source>
        <dbReference type="EMBL" id="SEN49149.1"/>
    </source>
</evidence>
<evidence type="ECO:0000256" key="10">
    <source>
        <dbReference type="RuleBase" id="RU363066"/>
    </source>
</evidence>
<evidence type="ECO:0000256" key="5">
    <source>
        <dbReference type="ARBA" id="ARBA00022741"/>
    </source>
</evidence>
<keyword evidence="12" id="KW-1185">Reference proteome</keyword>
<dbReference type="GO" id="GO:0005737">
    <property type="term" value="C:cytoplasm"/>
    <property type="evidence" value="ECO:0007669"/>
    <property type="project" value="TreeGrafter"/>
</dbReference>
<evidence type="ECO:0000256" key="3">
    <source>
        <dbReference type="ARBA" id="ARBA00012054"/>
    </source>
</evidence>
<organism evidence="11 12">
    <name type="scientific">Palleronia pelagia</name>
    <dbReference type="NCBI Taxonomy" id="387096"/>
    <lineage>
        <taxon>Bacteria</taxon>
        <taxon>Pseudomonadati</taxon>
        <taxon>Pseudomonadota</taxon>
        <taxon>Alphaproteobacteria</taxon>
        <taxon>Rhodobacterales</taxon>
        <taxon>Roseobacteraceae</taxon>
        <taxon>Palleronia</taxon>
    </lineage>
</organism>
<evidence type="ECO:0000256" key="8">
    <source>
        <dbReference type="ARBA" id="ARBA00023064"/>
    </source>
</evidence>
<dbReference type="PANTHER" id="PTHR43442:SF3">
    <property type="entry name" value="GLUCONOKINASE-RELATED"/>
    <property type="match status" value="1"/>
</dbReference>
<dbReference type="Gene3D" id="3.40.50.300">
    <property type="entry name" value="P-loop containing nucleotide triphosphate hydrolases"/>
    <property type="match status" value="1"/>
</dbReference>
<dbReference type="GO" id="GO:0019521">
    <property type="term" value="P:D-gluconate metabolic process"/>
    <property type="evidence" value="ECO:0007669"/>
    <property type="project" value="UniProtKB-KW"/>
</dbReference>
<dbReference type="RefSeq" id="WP_236737035.1">
    <property type="nucleotide sequence ID" value="NZ_FOCM01000004.1"/>
</dbReference>
<dbReference type="GO" id="GO:0046316">
    <property type="term" value="F:gluconokinase activity"/>
    <property type="evidence" value="ECO:0007669"/>
    <property type="project" value="UniProtKB-EC"/>
</dbReference>
<evidence type="ECO:0000256" key="7">
    <source>
        <dbReference type="ARBA" id="ARBA00022840"/>
    </source>
</evidence>
<keyword evidence="5 10" id="KW-0547">Nucleotide-binding</keyword>
<keyword evidence="4 10" id="KW-0808">Transferase</keyword>
<gene>
    <name evidence="11" type="ORF">SAMN04488011_104254</name>
</gene>
<keyword evidence="6 10" id="KW-0418">Kinase</keyword>
<evidence type="ECO:0000256" key="4">
    <source>
        <dbReference type="ARBA" id="ARBA00022679"/>
    </source>
</evidence>
<reference evidence="12" key="1">
    <citation type="submission" date="2016-10" db="EMBL/GenBank/DDBJ databases">
        <authorList>
            <person name="Varghese N."/>
            <person name="Submissions S."/>
        </authorList>
    </citation>
    <scope>NUCLEOTIDE SEQUENCE [LARGE SCALE GENOMIC DNA]</scope>
    <source>
        <strain evidence="12">DSM 26893</strain>
    </source>
</reference>
<dbReference type="Proteomes" id="UP000199372">
    <property type="component" value="Unassembled WGS sequence"/>
</dbReference>
<dbReference type="InterPro" id="IPR031322">
    <property type="entry name" value="Shikimate/glucono_kinase"/>
</dbReference>
<evidence type="ECO:0000256" key="1">
    <source>
        <dbReference type="ARBA" id="ARBA00004761"/>
    </source>
</evidence>
<accession>A0A1H8GZG7</accession>
<evidence type="ECO:0000256" key="2">
    <source>
        <dbReference type="ARBA" id="ARBA00008420"/>
    </source>
</evidence>
<dbReference type="EMBL" id="FOCM01000004">
    <property type="protein sequence ID" value="SEN49149.1"/>
    <property type="molecule type" value="Genomic_DNA"/>
</dbReference>
<proteinExistence type="inferred from homology"/>
<dbReference type="GO" id="GO:0005524">
    <property type="term" value="F:ATP binding"/>
    <property type="evidence" value="ECO:0007669"/>
    <property type="project" value="UniProtKB-KW"/>
</dbReference>
<comment type="catalytic activity">
    <reaction evidence="9 10">
        <text>D-gluconate + ATP = 6-phospho-D-gluconate + ADP + H(+)</text>
        <dbReference type="Rhea" id="RHEA:19433"/>
        <dbReference type="ChEBI" id="CHEBI:15378"/>
        <dbReference type="ChEBI" id="CHEBI:18391"/>
        <dbReference type="ChEBI" id="CHEBI:30616"/>
        <dbReference type="ChEBI" id="CHEBI:58759"/>
        <dbReference type="ChEBI" id="CHEBI:456216"/>
        <dbReference type="EC" id="2.7.1.12"/>
    </reaction>
</comment>
<comment type="pathway">
    <text evidence="1">Carbohydrate acid metabolism.</text>
</comment>
<dbReference type="FunFam" id="3.40.50.300:FF:000522">
    <property type="entry name" value="Gluconokinase"/>
    <property type="match status" value="1"/>
</dbReference>
<sequence>MTEAAPRLVVMGVSGCGKSTIGRALAEAEGLGFVDGDSLHPQANIEKMARGAPLEDEDRLPWLDLVGDALRPGTVIACSALKRAYRDRIRERSGGSVVFLFLHGRRETLMARMDEREGHFMPGTLLDSQLATLEPPSEDEPHVSADIDQAPDEIVTRLIAGLRRLR</sequence>
<dbReference type="CDD" id="cd02021">
    <property type="entry name" value="GntK"/>
    <property type="match status" value="1"/>
</dbReference>
<dbReference type="PANTHER" id="PTHR43442">
    <property type="entry name" value="GLUCONOKINASE-RELATED"/>
    <property type="match status" value="1"/>
</dbReference>
<keyword evidence="7 10" id="KW-0067">ATP-binding</keyword>
<dbReference type="SUPFAM" id="SSF52540">
    <property type="entry name" value="P-loop containing nucleoside triphosphate hydrolases"/>
    <property type="match status" value="1"/>
</dbReference>
<dbReference type="Pfam" id="PF01202">
    <property type="entry name" value="SKI"/>
    <property type="match status" value="1"/>
</dbReference>
<dbReference type="AlphaFoldDB" id="A0A1H8GZG7"/>
<dbReference type="NCBIfam" id="TIGR01313">
    <property type="entry name" value="therm_gnt_kin"/>
    <property type="match status" value="1"/>
</dbReference>
<dbReference type="InterPro" id="IPR027417">
    <property type="entry name" value="P-loop_NTPase"/>
</dbReference>
<evidence type="ECO:0000313" key="12">
    <source>
        <dbReference type="Proteomes" id="UP000199372"/>
    </source>
</evidence>
<name>A0A1H8GZG7_9RHOB</name>
<keyword evidence="8" id="KW-0311">Gluconate utilization</keyword>
<evidence type="ECO:0000256" key="9">
    <source>
        <dbReference type="ARBA" id="ARBA00048090"/>
    </source>
</evidence>
<comment type="similarity">
    <text evidence="2 10">Belongs to the gluconokinase GntK/GntV family.</text>
</comment>